<dbReference type="InterPro" id="IPR039935">
    <property type="entry name" value="YML079W-like"/>
</dbReference>
<reference evidence="2 3" key="1">
    <citation type="journal article" date="2013" name="Genome Announc.">
        <title>Genome Sequence of Streptomyces violaceusniger Strain SPC6, a Halotolerant Streptomycete That Exhibits Rapid Growth and Development.</title>
        <authorList>
            <person name="Chen X."/>
            <person name="Zhang B."/>
            <person name="Zhang W."/>
            <person name="Wu X."/>
            <person name="Zhang M."/>
            <person name="Chen T."/>
            <person name="Liu G."/>
            <person name="Dyson P."/>
        </authorList>
    </citation>
    <scope>NUCLEOTIDE SEQUENCE [LARGE SCALE GENOMIC DNA]</scope>
    <source>
        <strain evidence="2 3">SPC6</strain>
    </source>
</reference>
<dbReference type="InterPro" id="IPR014710">
    <property type="entry name" value="RmlC-like_jellyroll"/>
</dbReference>
<protein>
    <recommendedName>
        <fullName evidence="1">DUF985 domain-containing protein</fullName>
    </recommendedName>
</protein>
<accession>A0A1D3DLI2</accession>
<organism evidence="2 3">
    <name type="scientific">Streptomyces thermolilacinus SPC6</name>
    <dbReference type="NCBI Taxonomy" id="1306406"/>
    <lineage>
        <taxon>Bacteria</taxon>
        <taxon>Bacillati</taxon>
        <taxon>Actinomycetota</taxon>
        <taxon>Actinomycetes</taxon>
        <taxon>Kitasatosporales</taxon>
        <taxon>Streptomycetaceae</taxon>
        <taxon>Streptomyces</taxon>
    </lineage>
</organism>
<evidence type="ECO:0000259" key="1">
    <source>
        <dbReference type="Pfam" id="PF06172"/>
    </source>
</evidence>
<dbReference type="Proteomes" id="UP000095329">
    <property type="component" value="Unassembled WGS sequence"/>
</dbReference>
<proteinExistence type="predicted"/>
<dbReference type="Gene3D" id="2.60.120.10">
    <property type="entry name" value="Jelly Rolls"/>
    <property type="match status" value="1"/>
</dbReference>
<dbReference type="OrthoDB" id="9798288at2"/>
<evidence type="ECO:0000313" key="2">
    <source>
        <dbReference type="EMBL" id="OEJ93180.1"/>
    </source>
</evidence>
<comment type="caution">
    <text evidence="2">The sequence shown here is derived from an EMBL/GenBank/DDBJ whole genome shotgun (WGS) entry which is preliminary data.</text>
</comment>
<dbReference type="eggNOG" id="COG3542">
    <property type="taxonomic scope" value="Bacteria"/>
</dbReference>
<dbReference type="PANTHER" id="PTHR33387">
    <property type="entry name" value="RMLC-LIKE JELLY ROLL FOLD PROTEIN"/>
    <property type="match status" value="1"/>
</dbReference>
<dbReference type="RefSeq" id="WP_023591348.1">
    <property type="nucleotide sequence ID" value="NZ_ASHX02000001.1"/>
</dbReference>
<name>A0A1D3DLI2_9ACTN</name>
<dbReference type="Pfam" id="PF06172">
    <property type="entry name" value="Cupin_5"/>
    <property type="match status" value="1"/>
</dbReference>
<gene>
    <name evidence="2" type="ORF">J116_000425</name>
</gene>
<evidence type="ECO:0000313" key="3">
    <source>
        <dbReference type="Proteomes" id="UP000095329"/>
    </source>
</evidence>
<dbReference type="EMBL" id="ASHX02000001">
    <property type="protein sequence ID" value="OEJ93180.1"/>
    <property type="molecule type" value="Genomic_DNA"/>
</dbReference>
<sequence length="153" mass="17087">MPDWRHRLGLEAHPEGGYFRRIYTSPHVVGTAHGPRPTATSIHYLLTRDQPCGRLHRNRADILHFLLDGGPVEYVTVPPDGRLARDTLRTGDRQFLAVPGGVWKASRLVGAADHALVAEVVTPGFDYTDHRFAVPDDFAHLPALRDELAPFLR</sequence>
<dbReference type="SUPFAM" id="SSF51182">
    <property type="entry name" value="RmlC-like cupins"/>
    <property type="match status" value="1"/>
</dbReference>
<dbReference type="InterPro" id="IPR009327">
    <property type="entry name" value="Cupin_DUF985"/>
</dbReference>
<keyword evidence="3" id="KW-1185">Reference proteome</keyword>
<dbReference type="STRING" id="1306406.J116_000425"/>
<dbReference type="InterPro" id="IPR011051">
    <property type="entry name" value="RmlC_Cupin_sf"/>
</dbReference>
<feature type="domain" description="DUF985" evidence="1">
    <location>
        <begin position="6"/>
        <end position="133"/>
    </location>
</feature>
<dbReference type="AlphaFoldDB" id="A0A1D3DLI2"/>
<dbReference type="PANTHER" id="PTHR33387:SF3">
    <property type="entry name" value="DUF985 DOMAIN-CONTAINING PROTEIN"/>
    <property type="match status" value="1"/>
</dbReference>
<dbReference type="CDD" id="cd06121">
    <property type="entry name" value="cupin_YML079wp"/>
    <property type="match status" value="1"/>
</dbReference>